<evidence type="ECO:0000256" key="1">
    <source>
        <dbReference type="SAM" id="MobiDB-lite"/>
    </source>
</evidence>
<dbReference type="Proteomes" id="UP000054217">
    <property type="component" value="Unassembled WGS sequence"/>
</dbReference>
<dbReference type="InParanoid" id="A0A0C3JS29"/>
<reference evidence="2 3" key="1">
    <citation type="submission" date="2014-04" db="EMBL/GenBank/DDBJ databases">
        <authorList>
            <consortium name="DOE Joint Genome Institute"/>
            <person name="Kuo A."/>
            <person name="Kohler A."/>
            <person name="Costa M.D."/>
            <person name="Nagy L.G."/>
            <person name="Floudas D."/>
            <person name="Copeland A."/>
            <person name="Barry K.W."/>
            <person name="Cichocki N."/>
            <person name="Veneault-Fourrey C."/>
            <person name="LaButti K."/>
            <person name="Lindquist E.A."/>
            <person name="Lipzen A."/>
            <person name="Lundell T."/>
            <person name="Morin E."/>
            <person name="Murat C."/>
            <person name="Sun H."/>
            <person name="Tunlid A."/>
            <person name="Henrissat B."/>
            <person name="Grigoriev I.V."/>
            <person name="Hibbett D.S."/>
            <person name="Martin F."/>
            <person name="Nordberg H.P."/>
            <person name="Cantor M.N."/>
            <person name="Hua S.X."/>
        </authorList>
    </citation>
    <scope>NUCLEOTIDE SEQUENCE [LARGE SCALE GENOMIC DNA]</scope>
    <source>
        <strain evidence="2 3">Marx 270</strain>
    </source>
</reference>
<proteinExistence type="predicted"/>
<feature type="compositionally biased region" description="Acidic residues" evidence="1">
    <location>
        <begin position="109"/>
        <end position="118"/>
    </location>
</feature>
<accession>A0A0C3JS29</accession>
<protein>
    <submittedName>
        <fullName evidence="2">Uncharacterized protein</fullName>
    </submittedName>
</protein>
<dbReference type="EMBL" id="KN831948">
    <property type="protein sequence ID" value="KIO11963.1"/>
    <property type="molecule type" value="Genomic_DNA"/>
</dbReference>
<dbReference type="HOGENOM" id="CLU_139904_0_0_1"/>
<evidence type="ECO:0000313" key="2">
    <source>
        <dbReference type="EMBL" id="KIO11963.1"/>
    </source>
</evidence>
<name>A0A0C3JS29_PISTI</name>
<sequence>MSEEDREAREHVRGGQIYVKWEAKVRHMPYAWAASRPWGPTAEDIRDCLAATHNPGGTHASEDLTAPVLEENDSDEGDVMSEGDDELLMAIEEMELEEECPTEQANEGEFTEDEEGLEDIGTGYLPSSPLQVPSKRHRY</sequence>
<evidence type="ECO:0000313" key="3">
    <source>
        <dbReference type="Proteomes" id="UP000054217"/>
    </source>
</evidence>
<keyword evidence="3" id="KW-1185">Reference proteome</keyword>
<organism evidence="2 3">
    <name type="scientific">Pisolithus tinctorius Marx 270</name>
    <dbReference type="NCBI Taxonomy" id="870435"/>
    <lineage>
        <taxon>Eukaryota</taxon>
        <taxon>Fungi</taxon>
        <taxon>Dikarya</taxon>
        <taxon>Basidiomycota</taxon>
        <taxon>Agaricomycotina</taxon>
        <taxon>Agaricomycetes</taxon>
        <taxon>Agaricomycetidae</taxon>
        <taxon>Boletales</taxon>
        <taxon>Sclerodermatineae</taxon>
        <taxon>Pisolithaceae</taxon>
        <taxon>Pisolithus</taxon>
    </lineage>
</organism>
<dbReference type="OrthoDB" id="2705255at2759"/>
<reference evidence="3" key="2">
    <citation type="submission" date="2015-01" db="EMBL/GenBank/DDBJ databases">
        <title>Evolutionary Origins and Diversification of the Mycorrhizal Mutualists.</title>
        <authorList>
            <consortium name="DOE Joint Genome Institute"/>
            <consortium name="Mycorrhizal Genomics Consortium"/>
            <person name="Kohler A."/>
            <person name="Kuo A."/>
            <person name="Nagy L.G."/>
            <person name="Floudas D."/>
            <person name="Copeland A."/>
            <person name="Barry K.W."/>
            <person name="Cichocki N."/>
            <person name="Veneault-Fourrey C."/>
            <person name="LaButti K."/>
            <person name="Lindquist E.A."/>
            <person name="Lipzen A."/>
            <person name="Lundell T."/>
            <person name="Morin E."/>
            <person name="Murat C."/>
            <person name="Riley R."/>
            <person name="Ohm R."/>
            <person name="Sun H."/>
            <person name="Tunlid A."/>
            <person name="Henrissat B."/>
            <person name="Grigoriev I.V."/>
            <person name="Hibbett D.S."/>
            <person name="Martin F."/>
        </authorList>
    </citation>
    <scope>NUCLEOTIDE SEQUENCE [LARGE SCALE GENOMIC DNA]</scope>
    <source>
        <strain evidence="3">Marx 270</strain>
    </source>
</reference>
<feature type="region of interest" description="Disordered" evidence="1">
    <location>
        <begin position="98"/>
        <end position="139"/>
    </location>
</feature>
<gene>
    <name evidence="2" type="ORF">M404DRAFT_19773</name>
</gene>
<dbReference type="AlphaFoldDB" id="A0A0C3JS29"/>